<dbReference type="InterPro" id="IPR037069">
    <property type="entry name" value="AcylCoA_DH/ox_N_sf"/>
</dbReference>
<organism evidence="14 15">
    <name type="scientific">Georgfuchsia toluolica</name>
    <dbReference type="NCBI Taxonomy" id="424218"/>
    <lineage>
        <taxon>Bacteria</taxon>
        <taxon>Pseudomonadati</taxon>
        <taxon>Pseudomonadota</taxon>
        <taxon>Betaproteobacteria</taxon>
        <taxon>Nitrosomonadales</taxon>
        <taxon>Sterolibacteriaceae</taxon>
        <taxon>Georgfuchsia</taxon>
    </lineage>
</organism>
<dbReference type="Pfam" id="PF00441">
    <property type="entry name" value="Acyl-CoA_dh_1"/>
    <property type="match status" value="1"/>
</dbReference>
<dbReference type="PANTHER" id="PTHR48083">
    <property type="entry name" value="MEDIUM-CHAIN SPECIFIC ACYL-COA DEHYDROGENASE, MITOCHONDRIAL-RELATED"/>
    <property type="match status" value="1"/>
</dbReference>
<dbReference type="AlphaFoldDB" id="A0A916J2S6"/>
<dbReference type="Gene3D" id="1.10.540.10">
    <property type="entry name" value="Acyl-CoA dehydrogenase/oxidase, N-terminal domain"/>
    <property type="match status" value="1"/>
</dbReference>
<dbReference type="InterPro" id="IPR036250">
    <property type="entry name" value="AcylCo_DH-like_C"/>
</dbReference>
<dbReference type="InterPro" id="IPR006089">
    <property type="entry name" value="Acyl-CoA_DH_CS"/>
</dbReference>
<feature type="domain" description="Acyl-CoA dehydrogenase/oxidase N-terminal" evidence="13">
    <location>
        <begin position="10"/>
        <end position="119"/>
    </location>
</feature>
<dbReference type="GO" id="GO:0005737">
    <property type="term" value="C:cytoplasm"/>
    <property type="evidence" value="ECO:0007669"/>
    <property type="project" value="TreeGrafter"/>
</dbReference>
<feature type="domain" description="Acyl-CoA dehydrogenase/oxidase C-terminal" evidence="11">
    <location>
        <begin position="233"/>
        <end position="378"/>
    </location>
</feature>
<keyword evidence="5 10" id="KW-0274">FAD</keyword>
<dbReference type="PROSITE" id="PS00072">
    <property type="entry name" value="ACYL_COA_DH_1"/>
    <property type="match status" value="1"/>
</dbReference>
<proteinExistence type="inferred from homology"/>
<dbReference type="GO" id="GO:0050660">
    <property type="term" value="F:flavin adenine dinucleotide binding"/>
    <property type="evidence" value="ECO:0007669"/>
    <property type="project" value="InterPro"/>
</dbReference>
<evidence type="ECO:0000256" key="9">
    <source>
        <dbReference type="ARBA" id="ARBA00042660"/>
    </source>
</evidence>
<sequence>MATYQSPWMNEELQLFRATLRKFIQNEFLPQQARWCHQRSPDTEAWRAAGAMGMLLPDVPETYGGGGGSFAHECVVIEELAQAGINFGTANQSIVARYLLKYGSEEQKRRWLPAMARGEMVGAIAMTEPSAGSDVQAIKTSARRVGDRYVINGAKTFISNGLLAGLVCLAVKTDATVPAIKGISLLLVETANLAGYRVGHPLEKVGMHEHDTCELFFDEVSVPVAHLLGGVEGRGFSQMMEQLPCERLTIGVNAVTTAERAVAITSRYVQERMVFGKPLLDFQNTRFKLAECRTEAHIGRVFIDNCIERYMAGQLDDTTTAMAKYWLTECQCRVVDECLQLHGGYGYMMEYPIARMWADSRVQRIYAGSNEIMKEIIGWSL</sequence>
<dbReference type="RefSeq" id="WP_220634947.1">
    <property type="nucleotide sequence ID" value="NZ_CAJQUM010000001.1"/>
</dbReference>
<name>A0A916J2S6_9PROT</name>
<evidence type="ECO:0000256" key="2">
    <source>
        <dbReference type="ARBA" id="ARBA00005102"/>
    </source>
</evidence>
<evidence type="ECO:0000256" key="6">
    <source>
        <dbReference type="ARBA" id="ARBA00023002"/>
    </source>
</evidence>
<dbReference type="PROSITE" id="PS00073">
    <property type="entry name" value="ACYL_COA_DH_2"/>
    <property type="match status" value="1"/>
</dbReference>
<evidence type="ECO:0000256" key="3">
    <source>
        <dbReference type="ARBA" id="ARBA00009347"/>
    </source>
</evidence>
<evidence type="ECO:0000313" key="14">
    <source>
        <dbReference type="EMBL" id="CAG4882931.1"/>
    </source>
</evidence>
<gene>
    <name evidence="14" type="ORF">GTOL_10813</name>
</gene>
<evidence type="ECO:0000259" key="13">
    <source>
        <dbReference type="Pfam" id="PF02771"/>
    </source>
</evidence>
<dbReference type="InterPro" id="IPR006091">
    <property type="entry name" value="Acyl-CoA_Oxase/DH_mid-dom"/>
</dbReference>
<reference evidence="14" key="1">
    <citation type="submission" date="2021-04" db="EMBL/GenBank/DDBJ databases">
        <authorList>
            <person name="Hornung B."/>
        </authorList>
    </citation>
    <scope>NUCLEOTIDE SEQUENCE</scope>
    <source>
        <strain evidence="14">G5G6</strain>
    </source>
</reference>
<protein>
    <recommendedName>
        <fullName evidence="8">Acyl-[acyl-carrier-protein] dehydrogenase MbtN</fullName>
    </recommendedName>
    <alternativeName>
        <fullName evidence="9">Mycobactin synthase protein N</fullName>
    </alternativeName>
</protein>
<dbReference type="InterPro" id="IPR046373">
    <property type="entry name" value="Acyl-CoA_Oxase/DH_mid-dom_sf"/>
</dbReference>
<feature type="domain" description="Acyl-CoA oxidase/dehydrogenase middle" evidence="12">
    <location>
        <begin position="123"/>
        <end position="220"/>
    </location>
</feature>
<dbReference type="SUPFAM" id="SSF56645">
    <property type="entry name" value="Acyl-CoA dehydrogenase NM domain-like"/>
    <property type="match status" value="1"/>
</dbReference>
<evidence type="ECO:0000256" key="7">
    <source>
        <dbReference type="ARBA" id="ARBA00037085"/>
    </source>
</evidence>
<evidence type="ECO:0000256" key="10">
    <source>
        <dbReference type="RuleBase" id="RU362125"/>
    </source>
</evidence>
<keyword evidence="6 10" id="KW-0560">Oxidoreductase</keyword>
<dbReference type="EMBL" id="CAJQUM010000001">
    <property type="protein sequence ID" value="CAG4882931.1"/>
    <property type="molecule type" value="Genomic_DNA"/>
</dbReference>
<evidence type="ECO:0000256" key="8">
    <source>
        <dbReference type="ARBA" id="ARBA00040394"/>
    </source>
</evidence>
<accession>A0A916J2S6</accession>
<dbReference type="Gene3D" id="2.40.110.10">
    <property type="entry name" value="Butyryl-CoA Dehydrogenase, subunit A, domain 2"/>
    <property type="match status" value="1"/>
</dbReference>
<evidence type="ECO:0000256" key="1">
    <source>
        <dbReference type="ARBA" id="ARBA00001974"/>
    </source>
</evidence>
<dbReference type="FunFam" id="1.20.140.10:FF:000001">
    <property type="entry name" value="Acyl-CoA dehydrogenase"/>
    <property type="match status" value="1"/>
</dbReference>
<dbReference type="SUPFAM" id="SSF47203">
    <property type="entry name" value="Acyl-CoA dehydrogenase C-terminal domain-like"/>
    <property type="match status" value="1"/>
</dbReference>
<dbReference type="Proteomes" id="UP000742786">
    <property type="component" value="Unassembled WGS sequence"/>
</dbReference>
<comment type="pathway">
    <text evidence="2">Siderophore biosynthesis; mycobactin biosynthesis.</text>
</comment>
<dbReference type="PANTHER" id="PTHR48083:SF20">
    <property type="entry name" value="LONG-CHAIN SPECIFIC ACYL-COA DEHYDROGENASE, MITOCHONDRIAL"/>
    <property type="match status" value="1"/>
</dbReference>
<keyword evidence="4 10" id="KW-0285">Flavoprotein</keyword>
<dbReference type="GO" id="GO:0033539">
    <property type="term" value="P:fatty acid beta-oxidation using acyl-CoA dehydrogenase"/>
    <property type="evidence" value="ECO:0007669"/>
    <property type="project" value="TreeGrafter"/>
</dbReference>
<evidence type="ECO:0000256" key="5">
    <source>
        <dbReference type="ARBA" id="ARBA00022827"/>
    </source>
</evidence>
<keyword evidence="15" id="KW-1185">Reference proteome</keyword>
<comment type="function">
    <text evidence="7">Catalyzes the dehydrogenation at the alpha-beta position of ACP-bound acyl chains. This results in the introduction of a double bond in the lipidic chain, which is further transferred to the epsilon-amino group of lysine residue in the mycobactin core by MbtK.</text>
</comment>
<comment type="similarity">
    <text evidence="3 10">Belongs to the acyl-CoA dehydrogenase family.</text>
</comment>
<comment type="caution">
    <text evidence="14">The sequence shown here is derived from an EMBL/GenBank/DDBJ whole genome shotgun (WGS) entry which is preliminary data.</text>
</comment>
<dbReference type="InterPro" id="IPR050741">
    <property type="entry name" value="Acyl-CoA_dehydrogenase"/>
</dbReference>
<dbReference type="FunFam" id="2.40.110.10:FF:000002">
    <property type="entry name" value="Acyl-CoA dehydrogenase fadE12"/>
    <property type="match status" value="1"/>
</dbReference>
<dbReference type="Gene3D" id="1.20.140.10">
    <property type="entry name" value="Butyryl-CoA Dehydrogenase, subunit A, domain 3"/>
    <property type="match status" value="1"/>
</dbReference>
<dbReference type="FunFam" id="1.10.540.10:FF:000026">
    <property type="entry name" value="Acyl-CoA dehydrogenase medium chain"/>
    <property type="match status" value="1"/>
</dbReference>
<dbReference type="InterPro" id="IPR009075">
    <property type="entry name" value="AcylCo_DH/oxidase_C"/>
</dbReference>
<evidence type="ECO:0000259" key="12">
    <source>
        <dbReference type="Pfam" id="PF02770"/>
    </source>
</evidence>
<dbReference type="InterPro" id="IPR009100">
    <property type="entry name" value="AcylCoA_DH/oxidase_NM_dom_sf"/>
</dbReference>
<dbReference type="InterPro" id="IPR013786">
    <property type="entry name" value="AcylCoA_DH/ox_N"/>
</dbReference>
<evidence type="ECO:0000256" key="4">
    <source>
        <dbReference type="ARBA" id="ARBA00022630"/>
    </source>
</evidence>
<evidence type="ECO:0000259" key="11">
    <source>
        <dbReference type="Pfam" id="PF00441"/>
    </source>
</evidence>
<evidence type="ECO:0000313" key="15">
    <source>
        <dbReference type="Proteomes" id="UP000742786"/>
    </source>
</evidence>
<dbReference type="Pfam" id="PF02770">
    <property type="entry name" value="Acyl-CoA_dh_M"/>
    <property type="match status" value="1"/>
</dbReference>
<dbReference type="Pfam" id="PF02771">
    <property type="entry name" value="Acyl-CoA_dh_N"/>
    <property type="match status" value="1"/>
</dbReference>
<dbReference type="GO" id="GO:0003995">
    <property type="term" value="F:acyl-CoA dehydrogenase activity"/>
    <property type="evidence" value="ECO:0007669"/>
    <property type="project" value="InterPro"/>
</dbReference>
<comment type="cofactor">
    <cofactor evidence="1 10">
        <name>FAD</name>
        <dbReference type="ChEBI" id="CHEBI:57692"/>
    </cofactor>
</comment>